<feature type="compositionally biased region" description="Low complexity" evidence="3">
    <location>
        <begin position="131"/>
        <end position="142"/>
    </location>
</feature>
<reference evidence="4" key="1">
    <citation type="journal article" date="2020" name="Fungal Divers.">
        <title>Resolving the Mortierellaceae phylogeny through synthesis of multi-gene phylogenetics and phylogenomics.</title>
        <authorList>
            <person name="Vandepol N."/>
            <person name="Liber J."/>
            <person name="Desiro A."/>
            <person name="Na H."/>
            <person name="Kennedy M."/>
            <person name="Barry K."/>
            <person name="Grigoriev I.V."/>
            <person name="Miller A.N."/>
            <person name="O'Donnell K."/>
            <person name="Stajich J.E."/>
            <person name="Bonito G."/>
        </authorList>
    </citation>
    <scope>NUCLEOTIDE SEQUENCE</scope>
    <source>
        <strain evidence="4">NVP60</strain>
    </source>
</reference>
<evidence type="ECO:0000313" key="4">
    <source>
        <dbReference type="EMBL" id="KAG0315417.1"/>
    </source>
</evidence>
<dbReference type="AlphaFoldDB" id="A0A9P6RC14"/>
<feature type="compositionally biased region" description="Low complexity" evidence="3">
    <location>
        <begin position="81"/>
        <end position="120"/>
    </location>
</feature>
<keyword evidence="5" id="KW-1185">Reference proteome</keyword>
<dbReference type="Proteomes" id="UP000823405">
    <property type="component" value="Unassembled WGS sequence"/>
</dbReference>
<feature type="non-terminal residue" evidence="4">
    <location>
        <position position="399"/>
    </location>
</feature>
<feature type="region of interest" description="Disordered" evidence="3">
    <location>
        <begin position="1"/>
        <end position="52"/>
    </location>
</feature>
<organism evidence="4 5">
    <name type="scientific">Linnemannia gamsii</name>
    <dbReference type="NCBI Taxonomy" id="64522"/>
    <lineage>
        <taxon>Eukaryota</taxon>
        <taxon>Fungi</taxon>
        <taxon>Fungi incertae sedis</taxon>
        <taxon>Mucoromycota</taxon>
        <taxon>Mortierellomycotina</taxon>
        <taxon>Mortierellomycetes</taxon>
        <taxon>Mortierellales</taxon>
        <taxon>Mortierellaceae</taxon>
        <taxon>Linnemannia</taxon>
    </lineage>
</organism>
<feature type="compositionally biased region" description="Low complexity" evidence="3">
    <location>
        <begin position="288"/>
        <end position="308"/>
    </location>
</feature>
<accession>A0A9P6RC14</accession>
<dbReference type="PROSITE" id="PS51073">
    <property type="entry name" value="RPEL"/>
    <property type="match status" value="1"/>
</dbReference>
<feature type="repeat" description="RPEL" evidence="2">
    <location>
        <begin position="377"/>
        <end position="399"/>
    </location>
</feature>
<proteinExistence type="predicted"/>
<dbReference type="OrthoDB" id="197676at2759"/>
<evidence type="ECO:0000313" key="5">
    <source>
        <dbReference type="Proteomes" id="UP000823405"/>
    </source>
</evidence>
<evidence type="ECO:0000256" key="2">
    <source>
        <dbReference type="PROSITE-ProRule" id="PRU00401"/>
    </source>
</evidence>
<protein>
    <submittedName>
        <fullName evidence="4">Uncharacterized protein</fullName>
    </submittedName>
</protein>
<dbReference type="InterPro" id="IPR004018">
    <property type="entry name" value="RPEL_repeat"/>
</dbReference>
<keyword evidence="1" id="KW-0677">Repeat</keyword>
<sequence>MAQQQQQHSQLPPQYRQALLEQQQGQQQEQQHQEQQQQQAQQTTTSQAPTLEQIEKQYSQLPPQYRQAVLEKQQREHQLQMLQQQQQKLHGQSQQQLQQHQQQQQEQQQQQVSQIQPQRQTLAPDSRRQQSASLASSPAKSATTNNSNRTRVASAPLTNTYRAAATGGRDSDTASTFSVTSGPGRAHWKASQSQLSRNMIRIAVPLSAHGQDAAASLASLTGDTIEVPLDQALDFNPSEGVMSRACVGCFEAYEQWQGVIPSPEYDQTYLHSAFRESHETTHPPGTVATTAAAESSSSQPGSLSGGNSRKNTGQLPGASLGNEASQHMLHNTQDFDKFLKERPVARELVEKNILKDPKVAPALQQHAEELKKSQLEDALNSKLEHRPPVSELIDHNILH</sequence>
<dbReference type="EMBL" id="JAAAIN010000375">
    <property type="protein sequence ID" value="KAG0315417.1"/>
    <property type="molecule type" value="Genomic_DNA"/>
</dbReference>
<evidence type="ECO:0000256" key="1">
    <source>
        <dbReference type="ARBA" id="ARBA00022737"/>
    </source>
</evidence>
<feature type="region of interest" description="Disordered" evidence="3">
    <location>
        <begin position="275"/>
        <end position="321"/>
    </location>
</feature>
<comment type="caution">
    <text evidence="4">The sequence shown here is derived from an EMBL/GenBank/DDBJ whole genome shotgun (WGS) entry which is preliminary data.</text>
</comment>
<gene>
    <name evidence="4" type="ORF">BGZ97_008276</name>
</gene>
<feature type="region of interest" description="Disordered" evidence="3">
    <location>
        <begin position="81"/>
        <end position="186"/>
    </location>
</feature>
<feature type="compositionally biased region" description="Low complexity" evidence="3">
    <location>
        <begin position="1"/>
        <end position="48"/>
    </location>
</feature>
<dbReference type="Gene3D" id="6.10.150.10">
    <property type="match status" value="1"/>
</dbReference>
<name>A0A9P6RC14_9FUNG</name>
<feature type="compositionally biased region" description="Polar residues" evidence="3">
    <location>
        <begin position="143"/>
        <end position="161"/>
    </location>
</feature>
<evidence type="ECO:0000256" key="3">
    <source>
        <dbReference type="SAM" id="MobiDB-lite"/>
    </source>
</evidence>